<dbReference type="PANTHER" id="PTHR10845">
    <property type="entry name" value="REGULATOR OF G PROTEIN SIGNALING"/>
    <property type="match status" value="1"/>
</dbReference>
<dbReference type="PANTHER" id="PTHR10845:SF192">
    <property type="entry name" value="DOUBLE HIT, ISOFORM B"/>
    <property type="match status" value="1"/>
</dbReference>
<dbReference type="InterPro" id="IPR016137">
    <property type="entry name" value="RGS"/>
</dbReference>
<protein>
    <submittedName>
        <fullName evidence="3">Regulator of G-protein signaling 4-like</fullName>
    </submittedName>
</protein>
<dbReference type="SUPFAM" id="SSF48097">
    <property type="entry name" value="Regulator of G-protein signaling, RGS"/>
    <property type="match status" value="1"/>
</dbReference>
<dbReference type="KEGG" id="osn:115231690"/>
<feature type="domain" description="RGS" evidence="1">
    <location>
        <begin position="45"/>
        <end position="162"/>
    </location>
</feature>
<organism evidence="2 3">
    <name type="scientific">Octopus sinensis</name>
    <name type="common">East Asian common octopus</name>
    <dbReference type="NCBI Taxonomy" id="2607531"/>
    <lineage>
        <taxon>Eukaryota</taxon>
        <taxon>Metazoa</taxon>
        <taxon>Spiralia</taxon>
        <taxon>Lophotrochozoa</taxon>
        <taxon>Mollusca</taxon>
        <taxon>Cephalopoda</taxon>
        <taxon>Coleoidea</taxon>
        <taxon>Octopodiformes</taxon>
        <taxon>Octopoda</taxon>
        <taxon>Incirrata</taxon>
        <taxon>Octopodidae</taxon>
        <taxon>Octopus</taxon>
    </lineage>
</organism>
<evidence type="ECO:0000313" key="3">
    <source>
        <dbReference type="RefSeq" id="XP_036364033.1"/>
    </source>
</evidence>
<sequence length="163" mass="19706">MVNWSEMLNFKFIKKDRDNEPENISDHVQESPIESKDKYNKWKESFVSMINDEEGFSIFREYLSSQYCDENLDFWKAVEDFRVEPDDTQIRARAGAIYKRFIMKGAPRCINLRSKSREKLGEQLKGPITRNFFDEMQKEIVEVMHRDPYQRFLRSDYYRNLCT</sequence>
<evidence type="ECO:0000259" key="1">
    <source>
        <dbReference type="PROSITE" id="PS50132"/>
    </source>
</evidence>
<reference evidence="3" key="1">
    <citation type="submission" date="2025-08" db="UniProtKB">
        <authorList>
            <consortium name="RefSeq"/>
        </authorList>
    </citation>
    <scope>IDENTIFICATION</scope>
</reference>
<dbReference type="InterPro" id="IPR044926">
    <property type="entry name" value="RGS_subdomain_2"/>
</dbReference>
<dbReference type="Pfam" id="PF00615">
    <property type="entry name" value="RGS"/>
    <property type="match status" value="1"/>
</dbReference>
<dbReference type="Gene3D" id="1.10.167.10">
    <property type="entry name" value="Regulator of G-protein Signalling 4, domain 2"/>
    <property type="match status" value="1"/>
</dbReference>
<dbReference type="InterPro" id="IPR036305">
    <property type="entry name" value="RGS_sf"/>
</dbReference>
<accession>A0A7E6F920</accession>
<dbReference type="RefSeq" id="XP_036364033.1">
    <property type="nucleotide sequence ID" value="XM_036508140.1"/>
</dbReference>
<name>A0A7E6F920_9MOLL</name>
<keyword evidence="2" id="KW-1185">Reference proteome</keyword>
<dbReference type="CDD" id="cd07440">
    <property type="entry name" value="RGS"/>
    <property type="match status" value="1"/>
</dbReference>
<evidence type="ECO:0000313" key="2">
    <source>
        <dbReference type="Proteomes" id="UP000515154"/>
    </source>
</evidence>
<dbReference type="PRINTS" id="PR01301">
    <property type="entry name" value="RGSPROTEIN"/>
</dbReference>
<dbReference type="PROSITE" id="PS50132">
    <property type="entry name" value="RGS"/>
    <property type="match status" value="1"/>
</dbReference>
<gene>
    <name evidence="3" type="primary">LOC115231690</name>
</gene>
<proteinExistence type="predicted"/>
<dbReference type="AlphaFoldDB" id="A0A7E6F920"/>
<dbReference type="FunFam" id="1.10.167.10:FF:000001">
    <property type="entry name" value="Putative regulator of g-protein signaling 12"/>
    <property type="match status" value="1"/>
</dbReference>
<dbReference type="Proteomes" id="UP000515154">
    <property type="component" value="Linkage group LG1"/>
</dbReference>
<dbReference type="SMART" id="SM00315">
    <property type="entry name" value="RGS"/>
    <property type="match status" value="1"/>
</dbReference>